<dbReference type="Pfam" id="PF02915">
    <property type="entry name" value="Rubrerythrin"/>
    <property type="match status" value="1"/>
</dbReference>
<dbReference type="Proteomes" id="UP000077412">
    <property type="component" value="Chromosome"/>
</dbReference>
<organism evidence="2 3">
    <name type="scientific">Fictibacillus arsenicus</name>
    <dbReference type="NCBI Taxonomy" id="255247"/>
    <lineage>
        <taxon>Bacteria</taxon>
        <taxon>Bacillati</taxon>
        <taxon>Bacillota</taxon>
        <taxon>Bacilli</taxon>
        <taxon>Bacillales</taxon>
        <taxon>Fictibacillaceae</taxon>
        <taxon>Fictibacillus</taxon>
    </lineage>
</organism>
<dbReference type="OrthoDB" id="573482at2"/>
<protein>
    <submittedName>
        <fullName evidence="2">Rubrerythrin</fullName>
    </submittedName>
</protein>
<evidence type="ECO:0000259" key="1">
    <source>
        <dbReference type="Pfam" id="PF02915"/>
    </source>
</evidence>
<dbReference type="InterPro" id="IPR003251">
    <property type="entry name" value="Rr_diiron-bd_dom"/>
</dbReference>
<feature type="domain" description="Rubrerythrin diiron-binding" evidence="1">
    <location>
        <begin position="22"/>
        <end position="82"/>
    </location>
</feature>
<dbReference type="CDD" id="cd00657">
    <property type="entry name" value="Ferritin_like"/>
    <property type="match status" value="1"/>
</dbReference>
<dbReference type="STRING" id="255247.ABE41_001740"/>
<dbReference type="KEGG" id="far:ABE41_001740"/>
<proteinExistence type="predicted"/>
<name>A0A1B1Z013_9BACL</name>
<dbReference type="InterPro" id="IPR009078">
    <property type="entry name" value="Ferritin-like_SF"/>
</dbReference>
<accession>A0A1B1Z013</accession>
<dbReference type="EMBL" id="CP016761">
    <property type="protein sequence ID" value="ANX10735.1"/>
    <property type="molecule type" value="Genomic_DNA"/>
</dbReference>
<dbReference type="Gene3D" id="1.20.1260.10">
    <property type="match status" value="1"/>
</dbReference>
<dbReference type="GO" id="GO:0046872">
    <property type="term" value="F:metal ion binding"/>
    <property type="evidence" value="ECO:0007669"/>
    <property type="project" value="InterPro"/>
</dbReference>
<keyword evidence="3" id="KW-1185">Reference proteome</keyword>
<evidence type="ECO:0000313" key="2">
    <source>
        <dbReference type="EMBL" id="ANX10735.1"/>
    </source>
</evidence>
<gene>
    <name evidence="2" type="ORF">ABE41_001740</name>
</gene>
<dbReference type="GO" id="GO:0016491">
    <property type="term" value="F:oxidoreductase activity"/>
    <property type="evidence" value="ECO:0007669"/>
    <property type="project" value="InterPro"/>
</dbReference>
<sequence length="254" mass="29315">MNPQEQQTSGQQQALQLSLQLIREAVAGEREDQLFYEYLISIAPTNEEKLIIASIRDDEKRHNRLFRKIYKDLTGQEVPQTAGEEFQRPKTYKDGLVKALFGELAAVEKYRVIRQGLPNRYYRDILFNIITDEIKHSAKYNYLFTLNSKPGSSRSPDIETQVQTQTQAQPQTQPLSTADQWVMYIDPLVKRALEESEEGINLTHLFQEFILSGVLVGQGFSPEEAIELVEKWEKTGESQLLKKSKMLGNQHRIR</sequence>
<dbReference type="InterPro" id="IPR012347">
    <property type="entry name" value="Ferritin-like"/>
</dbReference>
<reference evidence="2 3" key="1">
    <citation type="submission" date="2016-08" db="EMBL/GenBank/DDBJ databases">
        <title>Complete genome sequence of Fictibacillus arsenicus G25-54, a strain with toxicity to nematodes and a potential arsenic-resistance activity.</title>
        <authorList>
            <person name="Zheng Z."/>
        </authorList>
    </citation>
    <scope>NUCLEOTIDE SEQUENCE [LARGE SCALE GENOMIC DNA]</scope>
    <source>
        <strain evidence="2 3">G25-54</strain>
    </source>
</reference>
<dbReference type="AlphaFoldDB" id="A0A1B1Z013"/>
<evidence type="ECO:0000313" key="3">
    <source>
        <dbReference type="Proteomes" id="UP000077412"/>
    </source>
</evidence>
<dbReference type="SUPFAM" id="SSF47240">
    <property type="entry name" value="Ferritin-like"/>
    <property type="match status" value="1"/>
</dbReference>